<dbReference type="InterPro" id="IPR016024">
    <property type="entry name" value="ARM-type_fold"/>
</dbReference>
<dbReference type="InterPro" id="IPR029390">
    <property type="entry name" value="AP3B_C"/>
</dbReference>
<protein>
    <recommendedName>
        <fullName evidence="6">AP-3 complex subunit beta</fullName>
    </recommendedName>
</protein>
<keyword evidence="3 6" id="KW-0813">Transport</keyword>
<accession>A0A4U6UWK1</accession>
<evidence type="ECO:0000256" key="7">
    <source>
        <dbReference type="SAM" id="MobiDB-lite"/>
    </source>
</evidence>
<dbReference type="GO" id="GO:0012505">
    <property type="term" value="C:endomembrane system"/>
    <property type="evidence" value="ECO:0007669"/>
    <property type="project" value="UniProtKB-SubCell"/>
</dbReference>
<dbReference type="GO" id="GO:0016192">
    <property type="term" value="P:vesicle-mediated transport"/>
    <property type="evidence" value="ECO:0007669"/>
    <property type="project" value="InterPro"/>
</dbReference>
<evidence type="ECO:0000256" key="5">
    <source>
        <dbReference type="ARBA" id="ARBA00023136"/>
    </source>
</evidence>
<dbReference type="Gene3D" id="1.25.10.10">
    <property type="entry name" value="Leucine-rich Repeat Variant"/>
    <property type="match status" value="1"/>
</dbReference>
<dbReference type="GO" id="GO:0030123">
    <property type="term" value="C:AP-3 adaptor complex"/>
    <property type="evidence" value="ECO:0007669"/>
    <property type="project" value="UniProtKB-UniRule"/>
</dbReference>
<dbReference type="OMA" id="ARAIIVW"/>
<dbReference type="PANTHER" id="PTHR11134">
    <property type="entry name" value="ADAPTOR COMPLEX SUBUNIT BETA FAMILY MEMBER"/>
    <property type="match status" value="1"/>
</dbReference>
<dbReference type="SMART" id="SM01355">
    <property type="entry name" value="AP3B1_C"/>
    <property type="match status" value="1"/>
</dbReference>
<reference evidence="9" key="1">
    <citation type="submission" date="2019-03" db="EMBL/GenBank/DDBJ databases">
        <title>WGS assembly of Setaria viridis.</title>
        <authorList>
            <person name="Huang P."/>
            <person name="Jenkins J."/>
            <person name="Grimwood J."/>
            <person name="Barry K."/>
            <person name="Healey A."/>
            <person name="Mamidi S."/>
            <person name="Sreedasyam A."/>
            <person name="Shu S."/>
            <person name="Feldman M."/>
            <person name="Wu J."/>
            <person name="Yu Y."/>
            <person name="Chen C."/>
            <person name="Johnson J."/>
            <person name="Rokhsar D."/>
            <person name="Baxter I."/>
            <person name="Schmutz J."/>
            <person name="Brutnell T."/>
            <person name="Kellogg E."/>
        </authorList>
    </citation>
    <scope>NUCLEOTIDE SEQUENCE [LARGE SCALE GENOMIC DNA]</scope>
</reference>
<evidence type="ECO:0000313" key="10">
    <source>
        <dbReference type="Proteomes" id="UP000298652"/>
    </source>
</evidence>
<dbReference type="InterPro" id="IPR002553">
    <property type="entry name" value="Clathrin/coatomer_adapt-like_N"/>
</dbReference>
<feature type="domain" description="AP-3 complex subunit beta C-terminal" evidence="8">
    <location>
        <begin position="794"/>
        <end position="937"/>
    </location>
</feature>
<dbReference type="GO" id="GO:0006886">
    <property type="term" value="P:intracellular protein transport"/>
    <property type="evidence" value="ECO:0007669"/>
    <property type="project" value="InterPro"/>
</dbReference>
<dbReference type="EMBL" id="CM016556">
    <property type="protein sequence ID" value="TKW19093.1"/>
    <property type="molecule type" value="Genomic_DNA"/>
</dbReference>
<feature type="compositionally biased region" description="Acidic residues" evidence="7">
    <location>
        <begin position="734"/>
        <end position="746"/>
    </location>
</feature>
<evidence type="ECO:0000259" key="8">
    <source>
        <dbReference type="SMART" id="SM01355"/>
    </source>
</evidence>
<feature type="compositionally biased region" description="Low complexity" evidence="7">
    <location>
        <begin position="717"/>
        <end position="733"/>
    </location>
</feature>
<evidence type="ECO:0000256" key="6">
    <source>
        <dbReference type="PIRNR" id="PIRNR037096"/>
    </source>
</evidence>
<feature type="region of interest" description="Disordered" evidence="7">
    <location>
        <begin position="705"/>
        <end position="754"/>
    </location>
</feature>
<evidence type="ECO:0000256" key="2">
    <source>
        <dbReference type="ARBA" id="ARBA00006613"/>
    </source>
</evidence>
<dbReference type="Pfam" id="PF01602">
    <property type="entry name" value="Adaptin_N"/>
    <property type="match status" value="1"/>
</dbReference>
<name>A0A4U6UWK1_SETVI</name>
<keyword evidence="10" id="KW-1185">Reference proteome</keyword>
<proteinExistence type="inferred from homology"/>
<dbReference type="Proteomes" id="UP000298652">
    <property type="component" value="Chromosome 5"/>
</dbReference>
<keyword evidence="4 6" id="KW-0653">Protein transport</keyword>
<dbReference type="InterPro" id="IPR011989">
    <property type="entry name" value="ARM-like"/>
</dbReference>
<comment type="subcellular location">
    <subcellularLocation>
        <location evidence="1">Endomembrane system</location>
    </subcellularLocation>
</comment>
<dbReference type="InterPro" id="IPR026740">
    <property type="entry name" value="AP3_beta"/>
</dbReference>
<sequence length="1099" mass="120895">MFGLQASGAAASWVVGRMGTDAHLYDDPDDASIPALLDSRFDADKVDALKRLLALIAQGVDVAHLFPQVVKNVASQSLEVKKLVYLYLLHYADKRQNEALLSINIFQKDLSDINPLVRAWALRTMAGIRLHVVAPLVLVAVKKCARDPSAYVRKCAAYALSKLCDLLPDQATTLQEIVDILFDDNSPGVVGAAAVAFKSVCPTCLPLLSKHFRRLCQTLPDIEEWTQIILIDILLRYVIARHGLVEDSLLSASNLSTEVQGITESGPVATMPTQPDSIGNGVCGTISNIMLFRHYIEEYSGFPDRQGNNSSFSSVTTNINDDVALLLKCTSPLLWSRNSGVILAAASVHWIMAPVGDLKRIIGPILFTLRSSPDAAYAMLGNILVFAKTMPSLFAPFYEDFFINASDPYQTRALKLEILTTIATEPSIPAIFEEFQDYIKDPDRKFVADTVAAIALCAQKLPSIATACLEGLLALVFYESSICNSVHFDGEDAVLVQAILSIKAIVKMDPVSHEKVIVRLVRGMDKIKEPAARSLIIWMFGEYNFMGDLIPKIVPAVLKYLAWSFTVDVVETKLQILNASAKVVMHCPEEHAEEFKRIVAYVIELATYDLNYDVRDRARLLSRLLPCSTTHLEPSYQPQNGDICKELADHIFDRKLQSTSPSARNYRIYLPGSLSQVVLHAAPGYAPLPKPQSMELSHNKIIESTRGIAKPSGSNNSDAESGSSTYESSSVYDSESEDDGLSDGDTDGSLHHQDNQDAPVVHIYDASVQQGQTRETADENLADLISTDLTELMSKSALESWLDEAPAEPLVQNSSQASSARVAFTNRSFERKPKLHTLLDSSDSNGLSVLYAFSSEVSPRSRLLVCVDLYLENVTTQHLTDITIKSEEASSSVDSTGQTLEGSVSAPTIVPVEEIHSLAPQQTAKMVLEVHFHHHLLPLKLYVLCNGKTHPAKLHPDIAYFVRPLPMDLNAFLCKENQLRGMFEYARRCTFKDHLEKLEHSDKNLQVAQSVASKILSNANVHLVSMDMPVTFNVDDTSGLCWRFSSEIPSTLKPCLITILAEGHASGPLELTAKVNSEDTVFALNLLNRIVAIIEALTF</sequence>
<dbReference type="PIRSF" id="PIRSF037096">
    <property type="entry name" value="AP3_complex_beta"/>
    <property type="match status" value="1"/>
</dbReference>
<dbReference type="Gramene" id="TKW19093">
    <property type="protein sequence ID" value="TKW19093"/>
    <property type="gene ID" value="SEVIR_5G475200v2"/>
</dbReference>
<dbReference type="InterPro" id="IPR026739">
    <property type="entry name" value="AP_beta"/>
</dbReference>
<evidence type="ECO:0000313" key="9">
    <source>
        <dbReference type="EMBL" id="TKW19093.1"/>
    </source>
</evidence>
<dbReference type="AlphaFoldDB" id="A0A4U6UWK1"/>
<evidence type="ECO:0000256" key="3">
    <source>
        <dbReference type="ARBA" id="ARBA00022448"/>
    </source>
</evidence>
<dbReference type="SUPFAM" id="SSF48371">
    <property type="entry name" value="ARM repeat"/>
    <property type="match status" value="1"/>
</dbReference>
<evidence type="ECO:0000256" key="1">
    <source>
        <dbReference type="ARBA" id="ARBA00004308"/>
    </source>
</evidence>
<gene>
    <name evidence="9" type="ORF">SEVIR_5G475200v2</name>
</gene>
<keyword evidence="5 6" id="KW-0472">Membrane</keyword>
<organism evidence="9 10">
    <name type="scientific">Setaria viridis</name>
    <name type="common">Green bristlegrass</name>
    <name type="synonym">Setaria italica subsp. viridis</name>
    <dbReference type="NCBI Taxonomy" id="4556"/>
    <lineage>
        <taxon>Eukaryota</taxon>
        <taxon>Viridiplantae</taxon>
        <taxon>Streptophyta</taxon>
        <taxon>Embryophyta</taxon>
        <taxon>Tracheophyta</taxon>
        <taxon>Spermatophyta</taxon>
        <taxon>Magnoliopsida</taxon>
        <taxon>Liliopsida</taxon>
        <taxon>Poales</taxon>
        <taxon>Poaceae</taxon>
        <taxon>PACMAD clade</taxon>
        <taxon>Panicoideae</taxon>
        <taxon>Panicodae</taxon>
        <taxon>Paniceae</taxon>
        <taxon>Cenchrinae</taxon>
        <taxon>Setaria</taxon>
    </lineage>
</organism>
<comment type="similarity">
    <text evidence="2 6">Belongs to the adaptor complexes large subunit family.</text>
</comment>
<evidence type="ECO:0000256" key="4">
    <source>
        <dbReference type="ARBA" id="ARBA00022927"/>
    </source>
</evidence>